<proteinExistence type="inferred from homology"/>
<dbReference type="AlphaFoldDB" id="A0A9D4Z331"/>
<comment type="caution">
    <text evidence="11">The sequence shown here is derived from an EMBL/GenBank/DDBJ whole genome shotgun (WGS) entry which is preliminary data.</text>
</comment>
<sequence length="247" mass="27244">MTKAIIPSNDPARLARMQNEKLRMVGVDKAALDAQVREKREAEERERAADRAAAATTISFTAQLVQQEVVASQARRMQDRGVDAFRHQQEAERRQREAQARHEEAAAAAAEQAANLASPWLNEAPERGVSALAPHRVRPDHFKAFPPHQTAAILTTQAQQVEAKRVAEEQAAAEQAAFEAQAAGHAAEAERQAAAADVRRWQAAQEVLAVQQRQAEEAFSKEAELRAHLNSQQPTAAYFAQWGTSHR</sequence>
<dbReference type="Pfam" id="PF05914">
    <property type="entry name" value="RIB43A"/>
    <property type="match status" value="1"/>
</dbReference>
<protein>
    <submittedName>
        <fullName evidence="11">Uncharacterized protein</fullName>
    </submittedName>
</protein>
<comment type="similarity">
    <text evidence="2">Belongs to the RIB43A family.</text>
</comment>
<evidence type="ECO:0000256" key="7">
    <source>
        <dbReference type="ARBA" id="ARBA00023212"/>
    </source>
</evidence>
<evidence type="ECO:0000256" key="3">
    <source>
        <dbReference type="ARBA" id="ARBA00022490"/>
    </source>
</evidence>
<evidence type="ECO:0000313" key="11">
    <source>
        <dbReference type="EMBL" id="KAI3438671.1"/>
    </source>
</evidence>
<dbReference type="PANTHER" id="PTHR14517">
    <property type="entry name" value="RIB43A-RELATED"/>
    <property type="match status" value="1"/>
</dbReference>
<keyword evidence="5" id="KW-0175">Coiled coil</keyword>
<dbReference type="Proteomes" id="UP001055712">
    <property type="component" value="Unassembled WGS sequence"/>
</dbReference>
<comment type="subunit">
    <text evidence="9">Microtubule inner protein component of sperm flagellar doublet microtubules.</text>
</comment>
<comment type="subcellular location">
    <subcellularLocation>
        <location evidence="1">Cytoplasm</location>
        <location evidence="1">Cytoskeleton</location>
        <location evidence="1">Flagellum axoneme</location>
    </subcellularLocation>
</comment>
<accession>A0A9D4Z331</accession>
<feature type="compositionally biased region" description="Basic and acidic residues" evidence="10">
    <location>
        <begin position="85"/>
        <end position="105"/>
    </location>
</feature>
<evidence type="ECO:0000256" key="4">
    <source>
        <dbReference type="ARBA" id="ARBA00022846"/>
    </source>
</evidence>
<evidence type="ECO:0000313" key="12">
    <source>
        <dbReference type="Proteomes" id="UP001055712"/>
    </source>
</evidence>
<feature type="region of interest" description="Disordered" evidence="10">
    <location>
        <begin position="85"/>
        <end position="108"/>
    </location>
</feature>
<organism evidence="11 12">
    <name type="scientific">Chlorella vulgaris</name>
    <name type="common">Green alga</name>
    <dbReference type="NCBI Taxonomy" id="3077"/>
    <lineage>
        <taxon>Eukaryota</taxon>
        <taxon>Viridiplantae</taxon>
        <taxon>Chlorophyta</taxon>
        <taxon>core chlorophytes</taxon>
        <taxon>Trebouxiophyceae</taxon>
        <taxon>Chlorellales</taxon>
        <taxon>Chlorellaceae</taxon>
        <taxon>Chlorella clade</taxon>
        <taxon>Chlorella</taxon>
    </lineage>
</organism>
<keyword evidence="6" id="KW-0969">Cilium</keyword>
<evidence type="ECO:0000256" key="2">
    <source>
        <dbReference type="ARBA" id="ARBA00006875"/>
    </source>
</evidence>
<evidence type="ECO:0000256" key="6">
    <source>
        <dbReference type="ARBA" id="ARBA00023069"/>
    </source>
</evidence>
<reference evidence="11" key="1">
    <citation type="journal article" date="2019" name="Plant J.">
        <title>Chlorella vulgaris genome assembly and annotation reveals the molecular basis for metabolic acclimation to high light conditions.</title>
        <authorList>
            <person name="Cecchin M."/>
            <person name="Marcolungo L."/>
            <person name="Rossato M."/>
            <person name="Girolomoni L."/>
            <person name="Cosentino E."/>
            <person name="Cuine S."/>
            <person name="Li-Beisson Y."/>
            <person name="Delledonne M."/>
            <person name="Ballottari M."/>
        </authorList>
    </citation>
    <scope>NUCLEOTIDE SEQUENCE</scope>
    <source>
        <strain evidence="11">211/11P</strain>
    </source>
</reference>
<evidence type="ECO:0000256" key="8">
    <source>
        <dbReference type="ARBA" id="ARBA00023273"/>
    </source>
</evidence>
<keyword evidence="4" id="KW-0282">Flagellum</keyword>
<dbReference type="PANTHER" id="PTHR14517:SF6">
    <property type="entry name" value="RE41410P"/>
    <property type="match status" value="1"/>
</dbReference>
<keyword evidence="3" id="KW-0963">Cytoplasm</keyword>
<evidence type="ECO:0000256" key="5">
    <source>
        <dbReference type="ARBA" id="ARBA00023054"/>
    </source>
</evidence>
<gene>
    <name evidence="11" type="ORF">D9Q98_001092</name>
</gene>
<dbReference type="OrthoDB" id="429119at2759"/>
<evidence type="ECO:0000256" key="9">
    <source>
        <dbReference type="ARBA" id="ARBA00046435"/>
    </source>
</evidence>
<name>A0A9D4Z331_CHLVU</name>
<keyword evidence="8" id="KW-0966">Cell projection</keyword>
<dbReference type="InterPro" id="IPR008805">
    <property type="entry name" value="RIB43A"/>
</dbReference>
<reference evidence="11" key="2">
    <citation type="submission" date="2020-11" db="EMBL/GenBank/DDBJ databases">
        <authorList>
            <person name="Cecchin M."/>
            <person name="Marcolungo L."/>
            <person name="Rossato M."/>
            <person name="Girolomoni L."/>
            <person name="Cosentino E."/>
            <person name="Cuine S."/>
            <person name="Li-Beisson Y."/>
            <person name="Delledonne M."/>
            <person name="Ballottari M."/>
        </authorList>
    </citation>
    <scope>NUCLEOTIDE SEQUENCE</scope>
    <source>
        <strain evidence="11">211/11P</strain>
        <tissue evidence="11">Whole cell</tissue>
    </source>
</reference>
<keyword evidence="7" id="KW-0206">Cytoskeleton</keyword>
<dbReference type="EMBL" id="SIDB01000001">
    <property type="protein sequence ID" value="KAI3438671.1"/>
    <property type="molecule type" value="Genomic_DNA"/>
</dbReference>
<keyword evidence="12" id="KW-1185">Reference proteome</keyword>
<evidence type="ECO:0000256" key="10">
    <source>
        <dbReference type="SAM" id="MobiDB-lite"/>
    </source>
</evidence>
<evidence type="ECO:0000256" key="1">
    <source>
        <dbReference type="ARBA" id="ARBA00004611"/>
    </source>
</evidence>